<protein>
    <submittedName>
        <fullName evidence="2">Uncharacterized protein</fullName>
    </submittedName>
</protein>
<reference evidence="3" key="2">
    <citation type="submission" date="2015-01" db="EMBL/GenBank/DDBJ databases">
        <title>Evolutionary Origins and Diversification of the Mycorrhizal Mutualists.</title>
        <authorList>
            <consortium name="DOE Joint Genome Institute"/>
            <consortium name="Mycorrhizal Genomics Consortium"/>
            <person name="Kohler A."/>
            <person name="Kuo A."/>
            <person name="Nagy L.G."/>
            <person name="Floudas D."/>
            <person name="Copeland A."/>
            <person name="Barry K.W."/>
            <person name="Cichocki N."/>
            <person name="Veneault-Fourrey C."/>
            <person name="LaButti K."/>
            <person name="Lindquist E.A."/>
            <person name="Lipzen A."/>
            <person name="Lundell T."/>
            <person name="Morin E."/>
            <person name="Murat C."/>
            <person name="Riley R."/>
            <person name="Ohm R."/>
            <person name="Sun H."/>
            <person name="Tunlid A."/>
            <person name="Henrissat B."/>
            <person name="Grigoriev I.V."/>
            <person name="Hibbett D.S."/>
            <person name="Martin F."/>
        </authorList>
    </citation>
    <scope>NUCLEOTIDE SEQUENCE [LARGE SCALE GENOMIC DNA]</scope>
    <source>
        <strain evidence="3">MAFF 305830</strain>
    </source>
</reference>
<keyword evidence="3" id="KW-1185">Reference proteome</keyword>
<evidence type="ECO:0000313" key="3">
    <source>
        <dbReference type="Proteomes" id="UP000054097"/>
    </source>
</evidence>
<proteinExistence type="predicted"/>
<keyword evidence="1" id="KW-0472">Membrane</keyword>
<feature type="transmembrane region" description="Helical" evidence="1">
    <location>
        <begin position="109"/>
        <end position="131"/>
    </location>
</feature>
<dbReference type="OrthoDB" id="3225366at2759"/>
<name>A0A0C3AZ89_SERVB</name>
<reference evidence="2 3" key="1">
    <citation type="submission" date="2014-04" db="EMBL/GenBank/DDBJ databases">
        <authorList>
            <consortium name="DOE Joint Genome Institute"/>
            <person name="Kuo A."/>
            <person name="Zuccaro A."/>
            <person name="Kohler A."/>
            <person name="Nagy L.G."/>
            <person name="Floudas D."/>
            <person name="Copeland A."/>
            <person name="Barry K.W."/>
            <person name="Cichocki N."/>
            <person name="Veneault-Fourrey C."/>
            <person name="LaButti K."/>
            <person name="Lindquist E.A."/>
            <person name="Lipzen A."/>
            <person name="Lundell T."/>
            <person name="Morin E."/>
            <person name="Murat C."/>
            <person name="Sun H."/>
            <person name="Tunlid A."/>
            <person name="Henrissat B."/>
            <person name="Grigoriev I.V."/>
            <person name="Hibbett D.S."/>
            <person name="Martin F."/>
            <person name="Nordberg H.P."/>
            <person name="Cantor M.N."/>
            <person name="Hua S.X."/>
        </authorList>
    </citation>
    <scope>NUCLEOTIDE SEQUENCE [LARGE SCALE GENOMIC DNA]</scope>
    <source>
        <strain evidence="2 3">MAFF 305830</strain>
    </source>
</reference>
<sequence>MAHAQLTSVVTPSYAIDSPVEKSCATSHQQHIVIDVCLEETVNETKEEKQLRYLAHNFVLPHVVKHRLEADVKQANGLAITTALFAGALVSLAQLVATNETSSPTWEALRFFIYGAIAVNLSGTTLALIIIKMCTDIPCIALERVLDQPSSWPARCARGEPLPLKLLRDPVQMLVQFGMSRHYNALDWGAGIWVIIGYINTFSAMTLWVWLTQTPAVAVVLMVIIVPAFLGTLALVGILDLV</sequence>
<feature type="transmembrane region" description="Helical" evidence="1">
    <location>
        <begin position="188"/>
        <end position="211"/>
    </location>
</feature>
<accession>A0A0C3AZ89</accession>
<gene>
    <name evidence="2" type="ORF">M408DRAFT_315613</name>
</gene>
<keyword evidence="1" id="KW-0812">Transmembrane</keyword>
<evidence type="ECO:0000313" key="2">
    <source>
        <dbReference type="EMBL" id="KIM25289.1"/>
    </source>
</evidence>
<dbReference type="EMBL" id="KN824315">
    <property type="protein sequence ID" value="KIM25289.1"/>
    <property type="molecule type" value="Genomic_DNA"/>
</dbReference>
<feature type="transmembrane region" description="Helical" evidence="1">
    <location>
        <begin position="217"/>
        <end position="239"/>
    </location>
</feature>
<dbReference type="HOGENOM" id="CLU_101099_0_0_1"/>
<dbReference type="AlphaFoldDB" id="A0A0C3AZ89"/>
<dbReference type="Proteomes" id="UP000054097">
    <property type="component" value="Unassembled WGS sequence"/>
</dbReference>
<evidence type="ECO:0000256" key="1">
    <source>
        <dbReference type="SAM" id="Phobius"/>
    </source>
</evidence>
<keyword evidence="1" id="KW-1133">Transmembrane helix</keyword>
<organism evidence="2 3">
    <name type="scientific">Serendipita vermifera MAFF 305830</name>
    <dbReference type="NCBI Taxonomy" id="933852"/>
    <lineage>
        <taxon>Eukaryota</taxon>
        <taxon>Fungi</taxon>
        <taxon>Dikarya</taxon>
        <taxon>Basidiomycota</taxon>
        <taxon>Agaricomycotina</taxon>
        <taxon>Agaricomycetes</taxon>
        <taxon>Sebacinales</taxon>
        <taxon>Serendipitaceae</taxon>
        <taxon>Serendipita</taxon>
    </lineage>
</organism>
<feature type="transmembrane region" description="Helical" evidence="1">
    <location>
        <begin position="75"/>
        <end position="97"/>
    </location>
</feature>